<dbReference type="AlphaFoldDB" id="K2PBR9"/>
<dbReference type="EMBL" id="ALJF01000013">
    <property type="protein sequence ID" value="EKF58308.1"/>
    <property type="molecule type" value="Genomic_DNA"/>
</dbReference>
<keyword evidence="5" id="KW-1185">Reference proteome</keyword>
<comment type="similarity">
    <text evidence="1">Belongs to the UPF0213 family.</text>
</comment>
<feature type="region of interest" description="Disordered" evidence="2">
    <location>
        <begin position="134"/>
        <end position="157"/>
    </location>
</feature>
<evidence type="ECO:0000256" key="1">
    <source>
        <dbReference type="ARBA" id="ARBA00007435"/>
    </source>
</evidence>
<dbReference type="InterPro" id="IPR000305">
    <property type="entry name" value="GIY-YIG_endonuc"/>
</dbReference>
<reference evidence="4 5" key="1">
    <citation type="journal article" date="2012" name="J. Bacteriol.">
        <title>Draft Genome Sequence of Agrobacterium albertimagni Strain AOL15.</title>
        <authorList>
            <person name="Trimble W.L."/>
            <person name="Phung le T."/>
            <person name="Meyer F."/>
            <person name="Gilbert J.A."/>
            <person name="Silver S."/>
        </authorList>
    </citation>
    <scope>NUCLEOTIDE SEQUENCE [LARGE SCALE GENOMIC DNA]</scope>
    <source>
        <strain evidence="4 5">AOL15</strain>
    </source>
</reference>
<protein>
    <submittedName>
        <fullName evidence="4">Excinuclease ABC C subunit domain-containing protein</fullName>
    </submittedName>
</protein>
<dbReference type="Pfam" id="PF01541">
    <property type="entry name" value="GIY-YIG"/>
    <property type="match status" value="1"/>
</dbReference>
<dbReference type="eggNOG" id="COG2827">
    <property type="taxonomic scope" value="Bacteria"/>
</dbReference>
<accession>K2PBR9</accession>
<sequence>MFSKLVRIRPQATKSQQFAELLRMPSRASIVHFREVTHMEVTVYILRCSDGSYYIGLTKQAIEARLWEHNAGTYDGYTAKRRPVELVFTESYDRILDAIARERQIKGWNRQKKEALIACAYEALPDLSRRGPVKWLGGGPTRPRPSRVASLPPQDEG</sequence>
<dbReference type="CDD" id="cd10456">
    <property type="entry name" value="GIY-YIG_UPF0213"/>
    <property type="match status" value="1"/>
</dbReference>
<evidence type="ECO:0000313" key="5">
    <source>
        <dbReference type="Proteomes" id="UP000007123"/>
    </source>
</evidence>
<gene>
    <name evidence="4" type="ORF">QWE_16938</name>
</gene>
<dbReference type="InterPro" id="IPR035901">
    <property type="entry name" value="GIY-YIG_endonuc_sf"/>
</dbReference>
<evidence type="ECO:0000256" key="2">
    <source>
        <dbReference type="SAM" id="MobiDB-lite"/>
    </source>
</evidence>
<feature type="domain" description="GIY-YIG" evidence="3">
    <location>
        <begin position="39"/>
        <end position="115"/>
    </location>
</feature>
<dbReference type="Proteomes" id="UP000007123">
    <property type="component" value="Unassembled WGS sequence"/>
</dbReference>
<organism evidence="4 5">
    <name type="scientific">Agrobacterium albertimagni AOL15</name>
    <dbReference type="NCBI Taxonomy" id="1156935"/>
    <lineage>
        <taxon>Bacteria</taxon>
        <taxon>Pseudomonadati</taxon>
        <taxon>Pseudomonadota</taxon>
        <taxon>Alphaproteobacteria</taxon>
        <taxon>Hyphomicrobiales</taxon>
        <taxon>Rhizobiaceae</taxon>
        <taxon>Rhizobium/Agrobacterium group</taxon>
        <taxon>Agrobacterium</taxon>
    </lineage>
</organism>
<dbReference type="Gene3D" id="3.40.1440.10">
    <property type="entry name" value="GIY-YIG endonuclease"/>
    <property type="match status" value="1"/>
</dbReference>
<dbReference type="STRING" id="1156935.QWE_16938"/>
<dbReference type="PANTHER" id="PTHR34477">
    <property type="entry name" value="UPF0213 PROTEIN YHBQ"/>
    <property type="match status" value="1"/>
</dbReference>
<dbReference type="PROSITE" id="PS50164">
    <property type="entry name" value="GIY_YIG"/>
    <property type="match status" value="1"/>
</dbReference>
<evidence type="ECO:0000313" key="4">
    <source>
        <dbReference type="EMBL" id="EKF58308.1"/>
    </source>
</evidence>
<name>K2PBR9_9HYPH</name>
<evidence type="ECO:0000259" key="3">
    <source>
        <dbReference type="PROSITE" id="PS50164"/>
    </source>
</evidence>
<dbReference type="SUPFAM" id="SSF82771">
    <property type="entry name" value="GIY-YIG endonuclease"/>
    <property type="match status" value="1"/>
</dbReference>
<proteinExistence type="inferred from homology"/>
<dbReference type="PATRIC" id="fig|1156935.5.peg.3444"/>
<comment type="caution">
    <text evidence="4">The sequence shown here is derived from an EMBL/GenBank/DDBJ whole genome shotgun (WGS) entry which is preliminary data.</text>
</comment>
<dbReference type="InterPro" id="IPR050190">
    <property type="entry name" value="UPF0213_domain"/>
</dbReference>
<dbReference type="PANTHER" id="PTHR34477:SF1">
    <property type="entry name" value="UPF0213 PROTEIN YHBQ"/>
    <property type="match status" value="1"/>
</dbReference>